<sequence length="463" mass="50852">MYLTENKFPMHINPGTNPQDFENSITNSPFPSPLRPLLLLLLLWKHRSLSRPMAKARAHASKRTTHHLLLAVSLSVSVLLPLLLPAAATAAVAVVEGDGEIKSALGAGRQWATGKDEVNLVAERDTAGGGLVEEDEFAGGFGSLDSMLQWAIGNSDPEKLKEEAADVQKLSADELLKRRQEIKELMEKLKMPSDADLMKIAIADLKNSSVSLEDRQRALQELLVLVEPIDNANDLDKLGGLLPVIQELNNANEEIRTTSAWILGTASQNNALVQNQILDYGALVRLVKMGYSTSTEEAAKALHAISALIRNNVNGQEAFHSENGGAMLQHILGSNSIDVRLQKKAVFLVTDLADFQLNSGNPQLPFLSDRLFLKSIVDMLSNFDLDLHEKVLLAIKSLLKLSSTDVEDFEFYDLEGVLLRLGVQLEDLTPEDQKEFAAEVDGLRREVQTLFQQKLKQGKATAT</sequence>
<dbReference type="InterPro" id="IPR013918">
    <property type="entry name" value="Nucleotide_exch_fac_Fes1"/>
</dbReference>
<dbReference type="AlphaFoldDB" id="A0A8T0VUM4"/>
<dbReference type="GO" id="GO:0005783">
    <property type="term" value="C:endoplasmic reticulum"/>
    <property type="evidence" value="ECO:0007669"/>
    <property type="project" value="TreeGrafter"/>
</dbReference>
<dbReference type="SUPFAM" id="SSF48371">
    <property type="entry name" value="ARM repeat"/>
    <property type="match status" value="1"/>
</dbReference>
<dbReference type="InterPro" id="IPR050693">
    <property type="entry name" value="Hsp70_NEF-Inhibitors"/>
</dbReference>
<feature type="domain" description="Nucleotide exchange factor Fes1" evidence="1">
    <location>
        <begin position="144"/>
        <end position="235"/>
    </location>
</feature>
<dbReference type="InterPro" id="IPR011989">
    <property type="entry name" value="ARM-like"/>
</dbReference>
<dbReference type="InterPro" id="IPR016024">
    <property type="entry name" value="ARM-type_fold"/>
</dbReference>
<dbReference type="Pfam" id="PF08609">
    <property type="entry name" value="Fes1"/>
    <property type="match status" value="1"/>
</dbReference>
<reference evidence="2" key="1">
    <citation type="submission" date="2020-05" db="EMBL/GenBank/DDBJ databases">
        <title>WGS assembly of Panicum virgatum.</title>
        <authorList>
            <person name="Lovell J.T."/>
            <person name="Jenkins J."/>
            <person name="Shu S."/>
            <person name="Juenger T.E."/>
            <person name="Schmutz J."/>
        </authorList>
    </citation>
    <scope>NUCLEOTIDE SEQUENCE</scope>
    <source>
        <strain evidence="2">AP13</strain>
    </source>
</reference>
<protein>
    <recommendedName>
        <fullName evidence="1">Nucleotide exchange factor Fes1 domain-containing protein</fullName>
    </recommendedName>
</protein>
<name>A0A8T0VUM4_PANVG</name>
<dbReference type="Gene3D" id="1.25.10.10">
    <property type="entry name" value="Leucine-rich Repeat Variant"/>
    <property type="match status" value="1"/>
</dbReference>
<evidence type="ECO:0000259" key="1">
    <source>
        <dbReference type="Pfam" id="PF08609"/>
    </source>
</evidence>
<organism evidence="2 3">
    <name type="scientific">Panicum virgatum</name>
    <name type="common">Blackwell switchgrass</name>
    <dbReference type="NCBI Taxonomy" id="38727"/>
    <lineage>
        <taxon>Eukaryota</taxon>
        <taxon>Viridiplantae</taxon>
        <taxon>Streptophyta</taxon>
        <taxon>Embryophyta</taxon>
        <taxon>Tracheophyta</taxon>
        <taxon>Spermatophyta</taxon>
        <taxon>Magnoliopsida</taxon>
        <taxon>Liliopsida</taxon>
        <taxon>Poales</taxon>
        <taxon>Poaceae</taxon>
        <taxon>PACMAD clade</taxon>
        <taxon>Panicoideae</taxon>
        <taxon>Panicodae</taxon>
        <taxon>Paniceae</taxon>
        <taxon>Panicinae</taxon>
        <taxon>Panicum</taxon>
        <taxon>Panicum sect. Hiantes</taxon>
    </lineage>
</organism>
<gene>
    <name evidence="2" type="ORF">PVAP13_2NG427100</name>
</gene>
<dbReference type="GO" id="GO:0000774">
    <property type="term" value="F:adenyl-nucleotide exchange factor activity"/>
    <property type="evidence" value="ECO:0007669"/>
    <property type="project" value="TreeGrafter"/>
</dbReference>
<accession>A0A8T0VUM4</accession>
<dbReference type="FunFam" id="1.25.10.10:FF:000431">
    <property type="entry name" value="ARM repeat superfamily protein"/>
    <property type="match status" value="1"/>
</dbReference>
<proteinExistence type="predicted"/>
<dbReference type="EMBL" id="CM029040">
    <property type="protein sequence ID" value="KAG2636143.1"/>
    <property type="molecule type" value="Genomic_DNA"/>
</dbReference>
<dbReference type="PANTHER" id="PTHR19316">
    <property type="entry name" value="PROTEIN FOLDING REGULATOR"/>
    <property type="match status" value="1"/>
</dbReference>
<dbReference type="Proteomes" id="UP000823388">
    <property type="component" value="Chromosome 2N"/>
</dbReference>
<comment type="caution">
    <text evidence="2">The sequence shown here is derived from an EMBL/GenBank/DDBJ whole genome shotgun (WGS) entry which is preliminary data.</text>
</comment>
<dbReference type="PANTHER" id="PTHR19316:SF32">
    <property type="entry name" value="ARM REPEAT SUPERFAMILY PROTEIN"/>
    <property type="match status" value="1"/>
</dbReference>
<evidence type="ECO:0000313" key="2">
    <source>
        <dbReference type="EMBL" id="KAG2636143.1"/>
    </source>
</evidence>
<keyword evidence="3" id="KW-1185">Reference proteome</keyword>
<evidence type="ECO:0000313" key="3">
    <source>
        <dbReference type="Proteomes" id="UP000823388"/>
    </source>
</evidence>